<reference evidence="2 3" key="1">
    <citation type="submission" date="2019-02" db="EMBL/GenBank/DDBJ databases">
        <title>Deep-cultivation of Planctomycetes and their phenomic and genomic characterization uncovers novel biology.</title>
        <authorList>
            <person name="Wiegand S."/>
            <person name="Jogler M."/>
            <person name="Boedeker C."/>
            <person name="Pinto D."/>
            <person name="Vollmers J."/>
            <person name="Rivas-Marin E."/>
            <person name="Kohn T."/>
            <person name="Peeters S.H."/>
            <person name="Heuer A."/>
            <person name="Rast P."/>
            <person name="Oberbeckmann S."/>
            <person name="Bunk B."/>
            <person name="Jeske O."/>
            <person name="Meyerdierks A."/>
            <person name="Storesund J.E."/>
            <person name="Kallscheuer N."/>
            <person name="Luecker S."/>
            <person name="Lage O.M."/>
            <person name="Pohl T."/>
            <person name="Merkel B.J."/>
            <person name="Hornburger P."/>
            <person name="Mueller R.-W."/>
            <person name="Bruemmer F."/>
            <person name="Labrenz M."/>
            <person name="Spormann A.M."/>
            <person name="Op Den Camp H."/>
            <person name="Overmann J."/>
            <person name="Amann R."/>
            <person name="Jetten M.S.M."/>
            <person name="Mascher T."/>
            <person name="Medema M.H."/>
            <person name="Devos D.P."/>
            <person name="Kaster A.-K."/>
            <person name="Ovreas L."/>
            <person name="Rohde M."/>
            <person name="Galperin M.Y."/>
            <person name="Jogler C."/>
        </authorList>
    </citation>
    <scope>NUCLEOTIDE SEQUENCE [LARGE SCALE GENOMIC DNA]</scope>
    <source>
        <strain evidence="2 3">Pla52o</strain>
    </source>
</reference>
<dbReference type="OrthoDB" id="231317at2"/>
<name>A0A5C6CK83_9BACT</name>
<dbReference type="AlphaFoldDB" id="A0A5C6CK83"/>
<comment type="caution">
    <text evidence="2">The sequence shown here is derived from an EMBL/GenBank/DDBJ whole genome shotgun (WGS) entry which is preliminary data.</text>
</comment>
<evidence type="ECO:0000259" key="1">
    <source>
        <dbReference type="Pfam" id="PF05598"/>
    </source>
</evidence>
<sequence>MVNFAHPPLSRDPLVLFPEKLDRAIPERHIGQPPIHPRVIASIVLCRFLCRICTSRTLEESLTDRNNFRWLLEGRTIDHTTICKFRQKNSEALKELFVQIVLVARDLGHVPLETLGFNGTRMRADNRTLMAEERTLSRTTVFRWRRRCDSGATPISVILELISVPQKRGCAEH</sequence>
<evidence type="ECO:0000313" key="3">
    <source>
        <dbReference type="Proteomes" id="UP000316304"/>
    </source>
</evidence>
<keyword evidence="3" id="KW-1185">Reference proteome</keyword>
<dbReference type="EMBL" id="SJPT01000002">
    <property type="protein sequence ID" value="TWU25283.1"/>
    <property type="molecule type" value="Genomic_DNA"/>
</dbReference>
<feature type="domain" description="Transposase InsH N-terminal" evidence="1">
    <location>
        <begin position="19"/>
        <end position="88"/>
    </location>
</feature>
<organism evidence="2 3">
    <name type="scientific">Novipirellula galeiformis</name>
    <dbReference type="NCBI Taxonomy" id="2528004"/>
    <lineage>
        <taxon>Bacteria</taxon>
        <taxon>Pseudomonadati</taxon>
        <taxon>Planctomycetota</taxon>
        <taxon>Planctomycetia</taxon>
        <taxon>Pirellulales</taxon>
        <taxon>Pirellulaceae</taxon>
        <taxon>Novipirellula</taxon>
    </lineage>
</organism>
<dbReference type="InterPro" id="IPR008490">
    <property type="entry name" value="Transposase_InsH_N"/>
</dbReference>
<dbReference type="Proteomes" id="UP000316304">
    <property type="component" value="Unassembled WGS sequence"/>
</dbReference>
<evidence type="ECO:0000313" key="2">
    <source>
        <dbReference type="EMBL" id="TWU25283.1"/>
    </source>
</evidence>
<dbReference type="RefSeq" id="WP_146593931.1">
    <property type="nucleotide sequence ID" value="NZ_SJPT01000002.1"/>
</dbReference>
<proteinExistence type="predicted"/>
<dbReference type="Pfam" id="PF05598">
    <property type="entry name" value="DUF772"/>
    <property type="match status" value="1"/>
</dbReference>
<dbReference type="PANTHER" id="PTHR33408">
    <property type="entry name" value="TRANSPOSASE"/>
    <property type="match status" value="1"/>
</dbReference>
<protein>
    <recommendedName>
        <fullName evidence="1">Transposase InsH N-terminal domain-containing protein</fullName>
    </recommendedName>
</protein>
<gene>
    <name evidence="2" type="ORF">Pla52o_15810</name>
</gene>
<accession>A0A5C6CK83</accession>